<keyword evidence="1" id="KW-1133">Transmembrane helix</keyword>
<dbReference type="Proteomes" id="UP000199611">
    <property type="component" value="Unassembled WGS sequence"/>
</dbReference>
<reference evidence="2 3" key="1">
    <citation type="submission" date="2016-10" db="EMBL/GenBank/DDBJ databases">
        <authorList>
            <person name="de Groot N.N."/>
        </authorList>
    </citation>
    <scope>NUCLEOTIDE SEQUENCE [LARGE SCALE GENOMIC DNA]</scope>
    <source>
        <strain evidence="2 3">DSM 9990</strain>
    </source>
</reference>
<evidence type="ECO:0000313" key="3">
    <source>
        <dbReference type="Proteomes" id="UP000199611"/>
    </source>
</evidence>
<gene>
    <name evidence="2" type="ORF">SAMN05660836_01127</name>
</gene>
<dbReference type="STRING" id="39841.SAMN05660836_01127"/>
<dbReference type="EMBL" id="FOUU01000002">
    <property type="protein sequence ID" value="SFM67116.1"/>
    <property type="molecule type" value="Genomic_DNA"/>
</dbReference>
<proteinExistence type="predicted"/>
<feature type="transmembrane region" description="Helical" evidence="1">
    <location>
        <begin position="6"/>
        <end position="24"/>
    </location>
</feature>
<keyword evidence="3" id="KW-1185">Reference proteome</keyword>
<keyword evidence="1" id="KW-0472">Membrane</keyword>
<protein>
    <recommendedName>
        <fullName evidence="4">General secretion pathway protein J</fullName>
    </recommendedName>
</protein>
<accession>A0A1I4SRJ5</accession>
<organism evidence="2 3">
    <name type="scientific">Thermodesulforhabdus norvegica</name>
    <dbReference type="NCBI Taxonomy" id="39841"/>
    <lineage>
        <taxon>Bacteria</taxon>
        <taxon>Pseudomonadati</taxon>
        <taxon>Thermodesulfobacteriota</taxon>
        <taxon>Syntrophobacteria</taxon>
        <taxon>Syntrophobacterales</taxon>
        <taxon>Thermodesulforhabdaceae</taxon>
        <taxon>Thermodesulforhabdus</taxon>
    </lineage>
</organism>
<keyword evidence="1" id="KW-0812">Transmembrane</keyword>
<dbReference type="AlphaFoldDB" id="A0A1I4SRJ5"/>
<evidence type="ECO:0000313" key="2">
    <source>
        <dbReference type="EMBL" id="SFM67116.1"/>
    </source>
</evidence>
<sequence>MAITVGSMVLAIIVSALGASLIAWDRVRNEKRKTFSSVFHILDLMNRQVCYLDFKADFPGFSGSPLLIAESKKLVFASRISPMGVSKNNSVLAAYLFDEENRVFSYRQKILSAFNSEDDLDRFVEGDDAEGSVETEIPVAKLEFAYRGEDSQFREKWDEENGLPEEIRISLWMEEKGQPFVWIIKTAPFGPVLNRGGVKSE</sequence>
<evidence type="ECO:0000256" key="1">
    <source>
        <dbReference type="SAM" id="Phobius"/>
    </source>
</evidence>
<name>A0A1I4SRJ5_9BACT</name>
<evidence type="ECO:0008006" key="4">
    <source>
        <dbReference type="Google" id="ProtNLM"/>
    </source>
</evidence>